<protein>
    <submittedName>
        <fullName evidence="1">DUF3025 domain-containing protein</fullName>
    </submittedName>
</protein>
<dbReference type="InterPro" id="IPR021390">
    <property type="entry name" value="DUF3025"/>
</dbReference>
<keyword evidence="2" id="KW-1185">Reference proteome</keyword>
<dbReference type="EMBL" id="JAENGP010000002">
    <property type="protein sequence ID" value="MBK1779906.1"/>
    <property type="molecule type" value="Genomic_DNA"/>
</dbReference>
<dbReference type="RefSeq" id="WP_200233163.1">
    <property type="nucleotide sequence ID" value="NZ_JAENGP010000002.1"/>
</dbReference>
<gene>
    <name evidence="1" type="ORF">JHL22_01610</name>
</gene>
<name>A0ABS1ECV7_9BURK</name>
<accession>A0ABS1ECV7</accession>
<dbReference type="Proteomes" id="UP000635316">
    <property type="component" value="Unassembled WGS sequence"/>
</dbReference>
<organism evidence="1 2">
    <name type="scientific">Advenella mandrilli</name>
    <dbReference type="NCBI Taxonomy" id="2800330"/>
    <lineage>
        <taxon>Bacteria</taxon>
        <taxon>Pseudomonadati</taxon>
        <taxon>Pseudomonadota</taxon>
        <taxon>Betaproteobacteria</taxon>
        <taxon>Burkholderiales</taxon>
        <taxon>Alcaligenaceae</taxon>
    </lineage>
</organism>
<comment type="caution">
    <text evidence="1">The sequence shown here is derived from an EMBL/GenBank/DDBJ whole genome shotgun (WGS) entry which is preliminary data.</text>
</comment>
<evidence type="ECO:0000313" key="1">
    <source>
        <dbReference type="EMBL" id="MBK1779906.1"/>
    </source>
</evidence>
<proteinExistence type="predicted"/>
<reference evidence="1 2" key="1">
    <citation type="submission" date="2020-12" db="EMBL/GenBank/DDBJ databases">
        <authorList>
            <person name="Lu T."/>
            <person name="Wang Q."/>
            <person name="Han X."/>
        </authorList>
    </citation>
    <scope>NUCLEOTIDE SEQUENCE [LARGE SCALE GENOMIC DNA]</scope>
    <source>
        <strain evidence="1 2">WQ 585</strain>
    </source>
</reference>
<dbReference type="Pfam" id="PF11227">
    <property type="entry name" value="DUF3025"/>
    <property type="match status" value="1"/>
</dbReference>
<evidence type="ECO:0000313" key="2">
    <source>
        <dbReference type="Proteomes" id="UP000635316"/>
    </source>
</evidence>
<sequence length="280" mass="31843">MPISILNRINLDAPYWSPWKTRFPAPQKTVPSVHAFLNDHRPALLPVNFVPQETLPDGMAYETYIYETGSVPTRDGLHDYFNALCWFTFPNTKIRLNRLQAAQIKQAGVGDTRGKTRDAITIIDENGFFIQCPDELWQALQAKQWQTAFQALRPLWRQTRVIAFGHALLEKLVNPYKAITAHAIRIPNSIAPGSQKTGPDELAANVTAKDKTDPDTPEIFSEAAIQQVDDYLARFLTEQSLQTKPFIPLQIFGIPGWHEEQAQVSFYNDNKVFRTPKRPD</sequence>